<dbReference type="Proteomes" id="UP001515500">
    <property type="component" value="Chromosome 5"/>
</dbReference>
<keyword evidence="10 16" id="KW-1133">Transmembrane helix</keyword>
<feature type="compositionally biased region" description="Pro residues" evidence="15">
    <location>
        <begin position="119"/>
        <end position="129"/>
    </location>
</feature>
<evidence type="ECO:0000313" key="19">
    <source>
        <dbReference type="RefSeq" id="XP_039126292.1"/>
    </source>
</evidence>
<keyword evidence="8" id="KW-0418">Kinase</keyword>
<dbReference type="PROSITE" id="PS00108">
    <property type="entry name" value="PROTEIN_KINASE_ST"/>
    <property type="match status" value="1"/>
</dbReference>
<dbReference type="AlphaFoldDB" id="A0AB40BG40"/>
<keyword evidence="4" id="KW-0723">Serine/threonine-protein kinase</keyword>
<dbReference type="InterPro" id="IPR017441">
    <property type="entry name" value="Protein_kinase_ATP_BS"/>
</dbReference>
<feature type="region of interest" description="Disordered" evidence="15">
    <location>
        <begin position="1"/>
        <end position="311"/>
    </location>
</feature>
<dbReference type="PANTHER" id="PTHR47982">
    <property type="entry name" value="PROLINE-RICH RECEPTOR-LIKE PROTEIN KINASE PERK4"/>
    <property type="match status" value="1"/>
</dbReference>
<sequence>MASSPSSPIATLPPKQSASDSPPPMASSPSTSQSNVISAPPPSSPPLMSTAPTPSPPPLPTSVSPSSPPPLSPPAPPLAMPPPPISAPPPTPTLSSPLPPTLPSSPPPSPPISHTSPNVAPPPSPPSSAPVPGGSPRTISPPPSAPISPPLPDGMPPAVTPPSPPISPALPNGTPATTIPTPSSPIAPLPSTAIHPRSPAVPKSPPWALVVSPRTSSPPPPFPELLPSRSQAPPSNPRLPKSTVNADPPPSAVNSSRGANPLVSAVPSPPATSSPLPTVPVGDRFNPRSPVPNRSARSRPNVIINPGSNNSVGGTEMKSGMATAIVVVTGLLVLCLVGTALWFVRKKRKSVSEEYGGYLMPSLNMVNAESYYSRSPTAPLVYNAGIACSLPELDLGNSKSLFTYEELYGFTGGFSNQNLLGEGGFGCVYKGCLPDGREVAVKQLKVGGAQGEREFQAEVEIISRIHHRHLVSLVGYCIAERERLLVYDYVPNNTLYYHLHGEGRPVMNWATRVKVAAGAAHGLAYLHEDCHPRIIHRDIKSSNILLGNNFEAQVSDFGLAKLAMDANTQVTTRVVGTFGYLAPEYASSGKLTDKSDVYSFGVVLLELITGRKPVDTSQPIGDESLVEWARPLLTQALDTGSFQELPDPRLEGKYNENEMLRMIEAAAACIRHSTAMRPRMGQVVRALDSLAEFDIRNGIIPGRSELFALGLDSSEVELFQNMVSGSQKF</sequence>
<dbReference type="InterPro" id="IPR011009">
    <property type="entry name" value="Kinase-like_dom_sf"/>
</dbReference>
<dbReference type="Pfam" id="PF07714">
    <property type="entry name" value="PK_Tyr_Ser-Thr"/>
    <property type="match status" value="1"/>
</dbReference>
<dbReference type="CDD" id="cd14066">
    <property type="entry name" value="STKc_IRAK"/>
    <property type="match status" value="1"/>
</dbReference>
<feature type="transmembrane region" description="Helical" evidence="16">
    <location>
        <begin position="321"/>
        <end position="344"/>
    </location>
</feature>
<name>A0AB40BG40_DIOCR</name>
<evidence type="ECO:0000256" key="12">
    <source>
        <dbReference type="ARBA" id="ARBA00047899"/>
    </source>
</evidence>
<evidence type="ECO:0000256" key="9">
    <source>
        <dbReference type="ARBA" id="ARBA00022840"/>
    </source>
</evidence>
<keyword evidence="6 16" id="KW-0812">Transmembrane</keyword>
<accession>A0AB40BG40</accession>
<dbReference type="InterPro" id="IPR047117">
    <property type="entry name" value="PERK1-13-like"/>
</dbReference>
<dbReference type="GO" id="GO:0005886">
    <property type="term" value="C:plasma membrane"/>
    <property type="evidence" value="ECO:0007669"/>
    <property type="project" value="UniProtKB-SubCell"/>
</dbReference>
<protein>
    <recommendedName>
        <fullName evidence="2">non-specific serine/threonine protein kinase</fullName>
        <ecNumber evidence="2">2.7.11.1</ecNumber>
    </recommendedName>
</protein>
<keyword evidence="11 16" id="KW-0472">Membrane</keyword>
<evidence type="ECO:0000313" key="18">
    <source>
        <dbReference type="Proteomes" id="UP001515500"/>
    </source>
</evidence>
<dbReference type="FunFam" id="3.30.200.20:FF:000212">
    <property type="entry name" value="Proline-rich receptor-like protein kinase PERK8"/>
    <property type="match status" value="1"/>
</dbReference>
<dbReference type="InterPro" id="IPR001245">
    <property type="entry name" value="Ser-Thr/Tyr_kinase_cat_dom"/>
</dbReference>
<dbReference type="PROSITE" id="PS00107">
    <property type="entry name" value="PROTEIN_KINASE_ATP"/>
    <property type="match status" value="1"/>
</dbReference>
<evidence type="ECO:0000256" key="7">
    <source>
        <dbReference type="ARBA" id="ARBA00022741"/>
    </source>
</evidence>
<comment type="catalytic activity">
    <reaction evidence="13">
        <text>L-seryl-[protein] + ATP = O-phospho-L-seryl-[protein] + ADP + H(+)</text>
        <dbReference type="Rhea" id="RHEA:17989"/>
        <dbReference type="Rhea" id="RHEA-COMP:9863"/>
        <dbReference type="Rhea" id="RHEA-COMP:11604"/>
        <dbReference type="ChEBI" id="CHEBI:15378"/>
        <dbReference type="ChEBI" id="CHEBI:29999"/>
        <dbReference type="ChEBI" id="CHEBI:30616"/>
        <dbReference type="ChEBI" id="CHEBI:83421"/>
        <dbReference type="ChEBI" id="CHEBI:456216"/>
        <dbReference type="EC" id="2.7.11.1"/>
    </reaction>
</comment>
<gene>
    <name evidence="19 20" type="primary">LOC120262270</name>
</gene>
<dbReference type="SUPFAM" id="SSF56112">
    <property type="entry name" value="Protein kinase-like (PK-like)"/>
    <property type="match status" value="1"/>
</dbReference>
<dbReference type="PROSITE" id="PS50011">
    <property type="entry name" value="PROTEIN_KINASE_DOM"/>
    <property type="match status" value="1"/>
</dbReference>
<evidence type="ECO:0000256" key="4">
    <source>
        <dbReference type="ARBA" id="ARBA00022527"/>
    </source>
</evidence>
<keyword evidence="3" id="KW-1003">Cell membrane</keyword>
<evidence type="ECO:0000256" key="1">
    <source>
        <dbReference type="ARBA" id="ARBA00004162"/>
    </source>
</evidence>
<comment type="catalytic activity">
    <reaction evidence="12">
        <text>L-threonyl-[protein] + ATP = O-phospho-L-threonyl-[protein] + ADP + H(+)</text>
        <dbReference type="Rhea" id="RHEA:46608"/>
        <dbReference type="Rhea" id="RHEA-COMP:11060"/>
        <dbReference type="Rhea" id="RHEA-COMP:11605"/>
        <dbReference type="ChEBI" id="CHEBI:15378"/>
        <dbReference type="ChEBI" id="CHEBI:30013"/>
        <dbReference type="ChEBI" id="CHEBI:30616"/>
        <dbReference type="ChEBI" id="CHEBI:61977"/>
        <dbReference type="ChEBI" id="CHEBI:456216"/>
        <dbReference type="EC" id="2.7.11.1"/>
    </reaction>
</comment>
<dbReference type="RefSeq" id="XP_039126292.1">
    <property type="nucleotide sequence ID" value="XM_039270358.1"/>
</dbReference>
<feature type="compositionally biased region" description="Low complexity" evidence="15">
    <location>
        <begin position="169"/>
        <end position="181"/>
    </location>
</feature>
<feature type="compositionally biased region" description="Pro residues" evidence="15">
    <location>
        <begin position="53"/>
        <end position="111"/>
    </location>
</feature>
<evidence type="ECO:0000313" key="20">
    <source>
        <dbReference type="RefSeq" id="XP_039126293.1"/>
    </source>
</evidence>
<evidence type="ECO:0000256" key="13">
    <source>
        <dbReference type="ARBA" id="ARBA00048679"/>
    </source>
</evidence>
<evidence type="ECO:0000256" key="8">
    <source>
        <dbReference type="ARBA" id="ARBA00022777"/>
    </source>
</evidence>
<dbReference type="FunFam" id="1.10.510.10:FF:000173">
    <property type="entry name" value="proline-rich receptor-like protein kinase PERK8"/>
    <property type="match status" value="1"/>
</dbReference>
<dbReference type="Gene3D" id="3.30.200.20">
    <property type="entry name" value="Phosphorylase Kinase, domain 1"/>
    <property type="match status" value="1"/>
</dbReference>
<evidence type="ECO:0000256" key="11">
    <source>
        <dbReference type="ARBA" id="ARBA00023136"/>
    </source>
</evidence>
<reference evidence="19 20" key="1">
    <citation type="submission" date="2025-04" db="UniProtKB">
        <authorList>
            <consortium name="RefSeq"/>
        </authorList>
    </citation>
    <scope>IDENTIFICATION</scope>
</reference>
<dbReference type="InterPro" id="IPR000719">
    <property type="entry name" value="Prot_kinase_dom"/>
</dbReference>
<dbReference type="PANTHER" id="PTHR47982:SF32">
    <property type="entry name" value="NON-SPECIFIC SERINE_THREONINE PROTEIN KINASE"/>
    <property type="match status" value="1"/>
</dbReference>
<dbReference type="GeneID" id="120262270"/>
<evidence type="ECO:0000256" key="2">
    <source>
        <dbReference type="ARBA" id="ARBA00012513"/>
    </source>
</evidence>
<evidence type="ECO:0000256" key="16">
    <source>
        <dbReference type="SAM" id="Phobius"/>
    </source>
</evidence>
<keyword evidence="18" id="KW-1185">Reference proteome</keyword>
<dbReference type="InterPro" id="IPR008271">
    <property type="entry name" value="Ser/Thr_kinase_AS"/>
</dbReference>
<keyword evidence="7 14" id="KW-0547">Nucleotide-binding</keyword>
<evidence type="ECO:0000256" key="14">
    <source>
        <dbReference type="PROSITE-ProRule" id="PRU10141"/>
    </source>
</evidence>
<dbReference type="EC" id="2.7.11.1" evidence="2"/>
<comment type="subcellular location">
    <subcellularLocation>
        <location evidence="1">Cell membrane</location>
        <topology evidence="1">Single-pass membrane protein</topology>
    </subcellularLocation>
</comment>
<feature type="compositionally biased region" description="Pro residues" evidence="15">
    <location>
        <begin position="139"/>
        <end position="168"/>
    </location>
</feature>
<evidence type="ECO:0000256" key="15">
    <source>
        <dbReference type="SAM" id="MobiDB-lite"/>
    </source>
</evidence>
<dbReference type="GO" id="GO:0004674">
    <property type="term" value="F:protein serine/threonine kinase activity"/>
    <property type="evidence" value="ECO:0007669"/>
    <property type="project" value="UniProtKB-KW"/>
</dbReference>
<keyword evidence="9 14" id="KW-0067">ATP-binding</keyword>
<organism evidence="18 20">
    <name type="scientific">Dioscorea cayennensis subsp. rotundata</name>
    <name type="common">White Guinea yam</name>
    <name type="synonym">Dioscorea rotundata</name>
    <dbReference type="NCBI Taxonomy" id="55577"/>
    <lineage>
        <taxon>Eukaryota</taxon>
        <taxon>Viridiplantae</taxon>
        <taxon>Streptophyta</taxon>
        <taxon>Embryophyta</taxon>
        <taxon>Tracheophyta</taxon>
        <taxon>Spermatophyta</taxon>
        <taxon>Magnoliopsida</taxon>
        <taxon>Liliopsida</taxon>
        <taxon>Dioscoreales</taxon>
        <taxon>Dioscoreaceae</taxon>
        <taxon>Dioscorea</taxon>
    </lineage>
</organism>
<dbReference type="Gene3D" id="1.10.510.10">
    <property type="entry name" value="Transferase(Phosphotransferase) domain 1"/>
    <property type="match status" value="1"/>
</dbReference>
<feature type="domain" description="Protein kinase" evidence="17">
    <location>
        <begin position="414"/>
        <end position="690"/>
    </location>
</feature>
<keyword evidence="5" id="KW-0808">Transferase</keyword>
<dbReference type="RefSeq" id="XP_039126293.1">
    <property type="nucleotide sequence ID" value="XM_039270359.1"/>
</dbReference>
<dbReference type="GO" id="GO:0005524">
    <property type="term" value="F:ATP binding"/>
    <property type="evidence" value="ECO:0007669"/>
    <property type="project" value="UniProtKB-UniRule"/>
</dbReference>
<evidence type="ECO:0000256" key="5">
    <source>
        <dbReference type="ARBA" id="ARBA00022679"/>
    </source>
</evidence>
<dbReference type="SMART" id="SM00220">
    <property type="entry name" value="S_TKc"/>
    <property type="match status" value="1"/>
</dbReference>
<evidence type="ECO:0000256" key="6">
    <source>
        <dbReference type="ARBA" id="ARBA00022692"/>
    </source>
</evidence>
<proteinExistence type="predicted"/>
<evidence type="ECO:0000256" key="3">
    <source>
        <dbReference type="ARBA" id="ARBA00022475"/>
    </source>
</evidence>
<feature type="binding site" evidence="14">
    <location>
        <position position="442"/>
    </location>
    <ligand>
        <name>ATP</name>
        <dbReference type="ChEBI" id="CHEBI:30616"/>
    </ligand>
</feature>
<evidence type="ECO:0000259" key="17">
    <source>
        <dbReference type="PROSITE" id="PS50011"/>
    </source>
</evidence>
<evidence type="ECO:0000256" key="10">
    <source>
        <dbReference type="ARBA" id="ARBA00022989"/>
    </source>
</evidence>